<feature type="region of interest" description="Disordered" evidence="3">
    <location>
        <begin position="37"/>
        <end position="56"/>
    </location>
</feature>
<comment type="caution">
    <text evidence="5">The sequence shown here is derived from an EMBL/GenBank/DDBJ whole genome shotgun (WGS) entry which is preliminary data.</text>
</comment>
<dbReference type="AlphaFoldDB" id="A0A371EL87"/>
<proteinExistence type="inferred from homology"/>
<dbReference type="PANTHER" id="PTHR33227">
    <property type="entry name" value="STIGMA-SPECIFIC STIG1-LIKE PROTEIN 3"/>
    <property type="match status" value="1"/>
</dbReference>
<evidence type="ECO:0000256" key="2">
    <source>
        <dbReference type="ARBA" id="ARBA00022729"/>
    </source>
</evidence>
<feature type="non-terminal residue" evidence="5">
    <location>
        <position position="1"/>
    </location>
</feature>
<dbReference type="STRING" id="157652.A0A371EL87"/>
<evidence type="ECO:0000313" key="6">
    <source>
        <dbReference type="Proteomes" id="UP000257109"/>
    </source>
</evidence>
<gene>
    <name evidence="5" type="ORF">CR513_54432</name>
</gene>
<reference evidence="5" key="1">
    <citation type="submission" date="2018-05" db="EMBL/GenBank/DDBJ databases">
        <title>Draft genome of Mucuna pruriens seed.</title>
        <authorList>
            <person name="Nnadi N.E."/>
            <person name="Vos R."/>
            <person name="Hasami M.H."/>
            <person name="Devisetty U.K."/>
            <person name="Aguiy J.C."/>
        </authorList>
    </citation>
    <scope>NUCLEOTIDE SEQUENCE [LARGE SCALE GENOMIC DNA]</scope>
    <source>
        <strain evidence="5">JCA_2017</strain>
    </source>
</reference>
<evidence type="ECO:0000256" key="3">
    <source>
        <dbReference type="SAM" id="MobiDB-lite"/>
    </source>
</evidence>
<evidence type="ECO:0000256" key="4">
    <source>
        <dbReference type="SAM" id="SignalP"/>
    </source>
</evidence>
<sequence length="171" mass="19101">MKSLQILFFVATLMALVIADSATLPHKEESPFLTYNVKNHNSTENPATPSSESEELASLRGTKGLHGHKNVHRAMTCDKYPRVCHAKGSEGPDCCRRKCVNVSTDRNNCGACGKRCKYSQVCCRGKCVNLMFDKYHCGRCGNKCNKGDSCIYAMREMNHKGNYSERMPIIN</sequence>
<dbReference type="EMBL" id="QJKJ01013283">
    <property type="protein sequence ID" value="RDX66766.1"/>
    <property type="molecule type" value="Genomic_DNA"/>
</dbReference>
<dbReference type="Proteomes" id="UP000257109">
    <property type="component" value="Unassembled WGS sequence"/>
</dbReference>
<comment type="similarity">
    <text evidence="1">Belongs to the STIG1 family.</text>
</comment>
<evidence type="ECO:0000313" key="5">
    <source>
        <dbReference type="EMBL" id="RDX66766.1"/>
    </source>
</evidence>
<name>A0A371EL87_MUCPR</name>
<protein>
    <submittedName>
        <fullName evidence="5">Stigma-specific STIG1-like protein 1</fullName>
    </submittedName>
</protein>
<feature type="chain" id="PRO_5016877685" evidence="4">
    <location>
        <begin position="20"/>
        <end position="171"/>
    </location>
</feature>
<keyword evidence="6" id="KW-1185">Reference proteome</keyword>
<keyword evidence="2 4" id="KW-0732">Signal</keyword>
<dbReference type="Pfam" id="PF04885">
    <property type="entry name" value="Stig1"/>
    <property type="match status" value="1"/>
</dbReference>
<feature type="signal peptide" evidence="4">
    <location>
        <begin position="1"/>
        <end position="19"/>
    </location>
</feature>
<feature type="compositionally biased region" description="Polar residues" evidence="3">
    <location>
        <begin position="37"/>
        <end position="51"/>
    </location>
</feature>
<evidence type="ECO:0000256" key="1">
    <source>
        <dbReference type="ARBA" id="ARBA00006010"/>
    </source>
</evidence>
<dbReference type="InterPro" id="IPR006969">
    <property type="entry name" value="Stig-like"/>
</dbReference>
<accession>A0A371EL87</accession>
<dbReference type="OrthoDB" id="5421723at2759"/>
<organism evidence="5 6">
    <name type="scientific">Mucuna pruriens</name>
    <name type="common">Velvet bean</name>
    <name type="synonym">Dolichos pruriens</name>
    <dbReference type="NCBI Taxonomy" id="157652"/>
    <lineage>
        <taxon>Eukaryota</taxon>
        <taxon>Viridiplantae</taxon>
        <taxon>Streptophyta</taxon>
        <taxon>Embryophyta</taxon>
        <taxon>Tracheophyta</taxon>
        <taxon>Spermatophyta</taxon>
        <taxon>Magnoliopsida</taxon>
        <taxon>eudicotyledons</taxon>
        <taxon>Gunneridae</taxon>
        <taxon>Pentapetalae</taxon>
        <taxon>rosids</taxon>
        <taxon>fabids</taxon>
        <taxon>Fabales</taxon>
        <taxon>Fabaceae</taxon>
        <taxon>Papilionoideae</taxon>
        <taxon>50 kb inversion clade</taxon>
        <taxon>NPAAA clade</taxon>
        <taxon>indigoferoid/millettioid clade</taxon>
        <taxon>Phaseoleae</taxon>
        <taxon>Mucuna</taxon>
    </lineage>
</organism>
<dbReference type="PANTHER" id="PTHR33227:SF21">
    <property type="entry name" value="F12F1.21 PROTEIN"/>
    <property type="match status" value="1"/>
</dbReference>